<keyword evidence="2" id="KW-1185">Reference proteome</keyword>
<name>A0A0C2EX92_9PSED</name>
<protein>
    <submittedName>
        <fullName evidence="1">Uncharacterized protein</fullName>
    </submittedName>
</protein>
<evidence type="ECO:0000313" key="1">
    <source>
        <dbReference type="EMBL" id="KIH83418.1"/>
    </source>
</evidence>
<comment type="caution">
    <text evidence="1">The sequence shown here is derived from an EMBL/GenBank/DDBJ whole genome shotgun (WGS) entry which is preliminary data.</text>
</comment>
<organism evidence="1 2">
    <name type="scientific">Pseudomonas batumici</name>
    <dbReference type="NCBI Taxonomy" id="226910"/>
    <lineage>
        <taxon>Bacteria</taxon>
        <taxon>Pseudomonadati</taxon>
        <taxon>Pseudomonadota</taxon>
        <taxon>Gammaproteobacteria</taxon>
        <taxon>Pseudomonadales</taxon>
        <taxon>Pseudomonadaceae</taxon>
        <taxon>Pseudomonas</taxon>
    </lineage>
</organism>
<proteinExistence type="predicted"/>
<dbReference type="AlphaFoldDB" id="A0A0C2EX92"/>
<accession>A0A0C2EX92</accession>
<dbReference type="Proteomes" id="UP000031535">
    <property type="component" value="Unassembled WGS sequence"/>
</dbReference>
<dbReference type="EMBL" id="JXDG01000037">
    <property type="protein sequence ID" value="KIH83418.1"/>
    <property type="molecule type" value="Genomic_DNA"/>
</dbReference>
<sequence length="53" mass="5797">MVPNSLACDPEFLGGLRHGQSFSLQALHIITSPPSSGYPTMKTIRLVDLKRSK</sequence>
<gene>
    <name evidence="1" type="ORF">UCMB321_2914</name>
</gene>
<reference evidence="1 2" key="1">
    <citation type="submission" date="2015-01" db="EMBL/GenBank/DDBJ databases">
        <title>Complete genome of Pseudomonas batumici UCM B-321 producer of the batumin antibiotic with strong antistaphilococcal and potential anticancer activity.</title>
        <authorList>
            <person name="Klochko V.V."/>
            <person name="Zelena L.B."/>
            <person name="Elena K.A."/>
            <person name="Reva O.N."/>
        </authorList>
    </citation>
    <scope>NUCLEOTIDE SEQUENCE [LARGE SCALE GENOMIC DNA]</scope>
    <source>
        <strain evidence="1 2">UCM B-321</strain>
    </source>
</reference>
<evidence type="ECO:0000313" key="2">
    <source>
        <dbReference type="Proteomes" id="UP000031535"/>
    </source>
</evidence>